<dbReference type="PANTHER" id="PTHR28027:SF2">
    <property type="entry name" value="TRANSCRIPTIONAL REGULATOR MIT1"/>
    <property type="match status" value="1"/>
</dbReference>
<feature type="region of interest" description="Disordered" evidence="1">
    <location>
        <begin position="372"/>
        <end position="432"/>
    </location>
</feature>
<dbReference type="EMBL" id="JASNQZ010000014">
    <property type="protein sequence ID" value="KAL0947952.1"/>
    <property type="molecule type" value="Genomic_DNA"/>
</dbReference>
<accession>A0ABR3IX89</accession>
<feature type="compositionally biased region" description="Pro residues" evidence="1">
    <location>
        <begin position="372"/>
        <end position="394"/>
    </location>
</feature>
<proteinExistence type="predicted"/>
<feature type="compositionally biased region" description="Pro residues" evidence="1">
    <location>
        <begin position="401"/>
        <end position="411"/>
    </location>
</feature>
<organism evidence="2 3">
    <name type="scientific">Hohenbuehelia grisea</name>
    <dbReference type="NCBI Taxonomy" id="104357"/>
    <lineage>
        <taxon>Eukaryota</taxon>
        <taxon>Fungi</taxon>
        <taxon>Dikarya</taxon>
        <taxon>Basidiomycota</taxon>
        <taxon>Agaricomycotina</taxon>
        <taxon>Agaricomycetes</taxon>
        <taxon>Agaricomycetidae</taxon>
        <taxon>Agaricales</taxon>
        <taxon>Pleurotineae</taxon>
        <taxon>Pleurotaceae</taxon>
        <taxon>Hohenbuehelia</taxon>
    </lineage>
</organism>
<feature type="region of interest" description="Disordered" evidence="1">
    <location>
        <begin position="130"/>
        <end position="159"/>
    </location>
</feature>
<protein>
    <submittedName>
        <fullName evidence="2">Uncharacterized protein</fullName>
    </submittedName>
</protein>
<gene>
    <name evidence="2" type="ORF">HGRIS_010581</name>
</gene>
<feature type="region of interest" description="Disordered" evidence="1">
    <location>
        <begin position="274"/>
        <end position="358"/>
    </location>
</feature>
<sequence>MSAGLPAGNQQPQPQQAATASTWTEPPWSGWIETTGDALLILEAARRGLIPRVTRRLVDSERKMITSGSVFVFDEDESGIKRWTDGFFWSPSRILGNFLLYRETDKRGSGHRSGRGGGAVSDDVNEAQYSVDGTRMDGQSLSRPKSDSGGQGMDRHRERTLVGSLTNSYKFKPDGLMKKTFSLSIGGVAQHLISYYKVEDVENGRLRSPSSLPELASLDISPEYLDKTHFRNPPKVEIGIDGLPRYRGEADDIETSPTLLAAPISASLPLLTDGRVTEASSSKRAKRYEPYASPSSSSAPKKPRHRKNAEDDSPIEPSPPPALEHSSPQSIPQAGPHFPDPNLAVAPPPHPPYPYPPPNYYPTPAGYPMAAPPPMYPPPAGYPPTGAPGPPPAPQYVYPAPAVPPPGPPPVSVDGTQPPHQQGYYPFYPPSPHAPPPPPHAYPAYPGVPWPPYSGYPPPPMAHHHQPPAILSAEGQGKLGEGEGA</sequence>
<reference evidence="3" key="1">
    <citation type="submission" date="2024-06" db="EMBL/GenBank/DDBJ databases">
        <title>Multi-omics analyses provide insights into the biosynthesis of the anticancer antibiotic pleurotin in Hohenbuehelia grisea.</title>
        <authorList>
            <person name="Weaver J.A."/>
            <person name="Alberti F."/>
        </authorList>
    </citation>
    <scope>NUCLEOTIDE SEQUENCE [LARGE SCALE GENOMIC DNA]</scope>
    <source>
        <strain evidence="3">T-177</strain>
    </source>
</reference>
<name>A0ABR3IX89_9AGAR</name>
<evidence type="ECO:0000313" key="2">
    <source>
        <dbReference type="EMBL" id="KAL0947952.1"/>
    </source>
</evidence>
<feature type="region of interest" description="Disordered" evidence="1">
    <location>
        <begin position="456"/>
        <end position="485"/>
    </location>
</feature>
<feature type="compositionally biased region" description="Pro residues" evidence="1">
    <location>
        <begin position="346"/>
        <end position="358"/>
    </location>
</feature>
<evidence type="ECO:0000256" key="1">
    <source>
        <dbReference type="SAM" id="MobiDB-lite"/>
    </source>
</evidence>
<dbReference type="Proteomes" id="UP001556367">
    <property type="component" value="Unassembled WGS sequence"/>
</dbReference>
<dbReference type="Pfam" id="PF09729">
    <property type="entry name" value="Gti1_Pac2"/>
    <property type="match status" value="1"/>
</dbReference>
<dbReference type="PRINTS" id="PR01217">
    <property type="entry name" value="PRICHEXTENSN"/>
</dbReference>
<dbReference type="InterPro" id="IPR018608">
    <property type="entry name" value="Gti1/Pac2"/>
</dbReference>
<feature type="compositionally biased region" description="Low complexity" evidence="1">
    <location>
        <begin position="1"/>
        <end position="20"/>
    </location>
</feature>
<keyword evidence="3" id="KW-1185">Reference proteome</keyword>
<feature type="region of interest" description="Disordered" evidence="1">
    <location>
        <begin position="1"/>
        <end position="27"/>
    </location>
</feature>
<dbReference type="PANTHER" id="PTHR28027">
    <property type="entry name" value="TRANSCRIPTIONAL REGULATOR MIT1"/>
    <property type="match status" value="1"/>
</dbReference>
<evidence type="ECO:0000313" key="3">
    <source>
        <dbReference type="Proteomes" id="UP001556367"/>
    </source>
</evidence>
<comment type="caution">
    <text evidence="2">The sequence shown here is derived from an EMBL/GenBank/DDBJ whole genome shotgun (WGS) entry which is preliminary data.</text>
</comment>